<evidence type="ECO:0000313" key="5">
    <source>
        <dbReference type="EMBL" id="KAH7247573.1"/>
    </source>
</evidence>
<reference evidence="5" key="1">
    <citation type="journal article" date="2021" name="Nat. Commun.">
        <title>Genetic determinants of endophytism in the Arabidopsis root mycobiome.</title>
        <authorList>
            <person name="Mesny F."/>
            <person name="Miyauchi S."/>
            <person name="Thiergart T."/>
            <person name="Pickel B."/>
            <person name="Atanasova L."/>
            <person name="Karlsson M."/>
            <person name="Huettel B."/>
            <person name="Barry K.W."/>
            <person name="Haridas S."/>
            <person name="Chen C."/>
            <person name="Bauer D."/>
            <person name="Andreopoulos W."/>
            <person name="Pangilinan J."/>
            <person name="LaButti K."/>
            <person name="Riley R."/>
            <person name="Lipzen A."/>
            <person name="Clum A."/>
            <person name="Drula E."/>
            <person name="Henrissat B."/>
            <person name="Kohler A."/>
            <person name="Grigoriev I.V."/>
            <person name="Martin F.M."/>
            <person name="Hacquard S."/>
        </authorList>
    </citation>
    <scope>NUCLEOTIDE SEQUENCE</scope>
    <source>
        <strain evidence="5">MPI-CAGE-AT-0023</strain>
    </source>
</reference>
<keyword evidence="6" id="KW-1185">Reference proteome</keyword>
<dbReference type="GO" id="GO:0008199">
    <property type="term" value="F:ferric iron binding"/>
    <property type="evidence" value="ECO:0007669"/>
    <property type="project" value="InterPro"/>
</dbReference>
<dbReference type="AlphaFoldDB" id="A0A9P9K4D7"/>
<comment type="similarity">
    <text evidence="1">Belongs to the intradiol ring-cleavage dioxygenase family.</text>
</comment>
<evidence type="ECO:0000313" key="6">
    <source>
        <dbReference type="Proteomes" id="UP000720189"/>
    </source>
</evidence>
<dbReference type="EMBL" id="JAGMUX010000010">
    <property type="protein sequence ID" value="KAH7247573.1"/>
    <property type="molecule type" value="Genomic_DNA"/>
</dbReference>
<accession>A0A9P9K4D7</accession>
<feature type="domain" description="Intradiol ring-cleavage dioxygenases" evidence="4">
    <location>
        <begin position="5"/>
        <end position="166"/>
    </location>
</feature>
<name>A0A9P9K4D7_FUSRE</name>
<keyword evidence="2 5" id="KW-0223">Dioxygenase</keyword>
<proteinExistence type="inferred from homology"/>
<dbReference type="SUPFAM" id="SSF49482">
    <property type="entry name" value="Aromatic compound dioxygenase"/>
    <property type="match status" value="1"/>
</dbReference>
<dbReference type="PANTHER" id="PTHR33711:SF7">
    <property type="entry name" value="INTRADIOL RING-CLEAVAGE DIOXYGENASES DOMAIN-CONTAINING PROTEIN-RELATED"/>
    <property type="match status" value="1"/>
</dbReference>
<dbReference type="RefSeq" id="XP_046048156.1">
    <property type="nucleotide sequence ID" value="XM_046190301.1"/>
</dbReference>
<evidence type="ECO:0000256" key="1">
    <source>
        <dbReference type="ARBA" id="ARBA00007825"/>
    </source>
</evidence>
<dbReference type="InterPro" id="IPR000627">
    <property type="entry name" value="Intradiol_dOase_C"/>
</dbReference>
<evidence type="ECO:0000259" key="4">
    <source>
        <dbReference type="Pfam" id="PF00775"/>
    </source>
</evidence>
<organism evidence="5 6">
    <name type="scientific">Fusarium redolens</name>
    <dbReference type="NCBI Taxonomy" id="48865"/>
    <lineage>
        <taxon>Eukaryota</taxon>
        <taxon>Fungi</taxon>
        <taxon>Dikarya</taxon>
        <taxon>Ascomycota</taxon>
        <taxon>Pezizomycotina</taxon>
        <taxon>Sordariomycetes</taxon>
        <taxon>Hypocreomycetidae</taxon>
        <taxon>Hypocreales</taxon>
        <taxon>Nectriaceae</taxon>
        <taxon>Fusarium</taxon>
        <taxon>Fusarium redolens species complex</taxon>
    </lineage>
</organism>
<dbReference type="GO" id="GO:0016702">
    <property type="term" value="F:oxidoreductase activity, acting on single donors with incorporation of molecular oxygen, incorporation of two atoms of oxygen"/>
    <property type="evidence" value="ECO:0007669"/>
    <property type="project" value="InterPro"/>
</dbReference>
<sequence>MSHGQNGEPLLAVCTVKDIEGNPIAGVKIDIWGTDSSGMYDVQHAGRDRPDGRCILTSDEEGNFWFKGIVPVPYPIPHDGPVGKLLMKLNRHPMRPSHMHFMFEKEGWDKLVTALYLIGDPYETSDAVFGIKESLIVELGQVDAEMASKYPGAHEGMKLLQYDFVLVTEEETANLRGQRSVEALKKLNICVLLYNSFVQQ</sequence>
<dbReference type="Pfam" id="PF00775">
    <property type="entry name" value="Dioxygenase_C"/>
    <property type="match status" value="1"/>
</dbReference>
<dbReference type="PANTHER" id="PTHR33711">
    <property type="entry name" value="DIOXYGENASE, PUTATIVE (AFU_ORTHOLOGUE AFUA_2G02910)-RELATED"/>
    <property type="match status" value="1"/>
</dbReference>
<dbReference type="GeneID" id="70220255"/>
<protein>
    <submittedName>
        <fullName evidence="5">Catechol dioxygenase</fullName>
    </submittedName>
</protein>
<dbReference type="OrthoDB" id="5238185at2759"/>
<evidence type="ECO:0000256" key="3">
    <source>
        <dbReference type="ARBA" id="ARBA00023002"/>
    </source>
</evidence>
<gene>
    <name evidence="5" type="ORF">BKA55DRAFT_540826</name>
</gene>
<dbReference type="InterPro" id="IPR015889">
    <property type="entry name" value="Intradiol_dOase_core"/>
</dbReference>
<dbReference type="InterPro" id="IPR050770">
    <property type="entry name" value="Intradiol_RC_Dioxygenase"/>
</dbReference>
<evidence type="ECO:0000256" key="2">
    <source>
        <dbReference type="ARBA" id="ARBA00022964"/>
    </source>
</evidence>
<dbReference type="Gene3D" id="2.60.130.10">
    <property type="entry name" value="Aromatic compound dioxygenase"/>
    <property type="match status" value="1"/>
</dbReference>
<keyword evidence="3" id="KW-0560">Oxidoreductase</keyword>
<comment type="caution">
    <text evidence="5">The sequence shown here is derived from an EMBL/GenBank/DDBJ whole genome shotgun (WGS) entry which is preliminary data.</text>
</comment>
<dbReference type="Proteomes" id="UP000720189">
    <property type="component" value="Unassembled WGS sequence"/>
</dbReference>